<dbReference type="InterPro" id="IPR002105">
    <property type="entry name" value="Dockerin_1_rpt"/>
</dbReference>
<dbReference type="RefSeq" id="WP_109728078.1">
    <property type="nucleotide sequence ID" value="NZ_CAMOTJ010000034.1"/>
</dbReference>
<dbReference type="OrthoDB" id="1815181at2"/>
<name>A0A315XTX9_RUMFL</name>
<feature type="domain" description="Dockerin" evidence="1">
    <location>
        <begin position="31"/>
        <end position="104"/>
    </location>
</feature>
<protein>
    <recommendedName>
        <fullName evidence="1">Dockerin domain-containing protein</fullName>
    </recommendedName>
</protein>
<dbReference type="EMBL" id="QGDI01000020">
    <property type="protein sequence ID" value="PWJ09756.1"/>
    <property type="molecule type" value="Genomic_DNA"/>
</dbReference>
<evidence type="ECO:0000259" key="1">
    <source>
        <dbReference type="PROSITE" id="PS51766"/>
    </source>
</evidence>
<organism evidence="2 3">
    <name type="scientific">Ruminococcus flavefaciens</name>
    <dbReference type="NCBI Taxonomy" id="1265"/>
    <lineage>
        <taxon>Bacteria</taxon>
        <taxon>Bacillati</taxon>
        <taxon>Bacillota</taxon>
        <taxon>Clostridia</taxon>
        <taxon>Eubacteriales</taxon>
        <taxon>Oscillospiraceae</taxon>
        <taxon>Ruminococcus</taxon>
    </lineage>
</organism>
<dbReference type="AlphaFoldDB" id="A0A315XTX9"/>
<evidence type="ECO:0000313" key="3">
    <source>
        <dbReference type="Proteomes" id="UP000245720"/>
    </source>
</evidence>
<dbReference type="GO" id="GO:0000272">
    <property type="term" value="P:polysaccharide catabolic process"/>
    <property type="evidence" value="ECO:0007669"/>
    <property type="project" value="InterPro"/>
</dbReference>
<dbReference type="InterPro" id="IPR016134">
    <property type="entry name" value="Dockerin_dom"/>
</dbReference>
<reference evidence="2 3" key="1">
    <citation type="submission" date="2018-05" db="EMBL/GenBank/DDBJ databases">
        <title>The Hungate 1000. A catalogue of reference genomes from the rumen microbiome.</title>
        <authorList>
            <person name="Kelly W."/>
        </authorList>
    </citation>
    <scope>NUCLEOTIDE SEQUENCE [LARGE SCALE GENOMIC DNA]</scope>
    <source>
        <strain evidence="2 3">SAb67</strain>
    </source>
</reference>
<comment type="caution">
    <text evidence="2">The sequence shown here is derived from an EMBL/GenBank/DDBJ whole genome shotgun (WGS) entry which is preliminary data.</text>
</comment>
<dbReference type="CDD" id="cd14255">
    <property type="entry name" value="Dockerin_III"/>
    <property type="match status" value="1"/>
</dbReference>
<dbReference type="SUPFAM" id="SSF63446">
    <property type="entry name" value="Type I dockerin domain"/>
    <property type="match status" value="1"/>
</dbReference>
<evidence type="ECO:0000313" key="2">
    <source>
        <dbReference type="EMBL" id="PWJ09756.1"/>
    </source>
</evidence>
<dbReference type="GO" id="GO:0004553">
    <property type="term" value="F:hydrolase activity, hydrolyzing O-glycosyl compounds"/>
    <property type="evidence" value="ECO:0007669"/>
    <property type="project" value="InterPro"/>
</dbReference>
<sequence>MKLGRLLTFILSSAVSCCVCTPVQYSSAESAKYLLGDVDGDGKVSSVDASAVLAEYAAISGGNEPAFSEVQFRAADITRDGKTDSVDASQILSYYAYLSTGGTLIMEDFLAQPPVTTTVTTSSATTTIVTTTTSVTTTVKKSEPPVKYGQSFDDITISADAFNTFAEAMSLEIQRGSRIRLPDCNGEQYWMYGPSEARIALLLLNMDKEYDDGVLAEVFEGYTDYEIKNGILYLYRLPDVAELEEVMVNWHDYTDDYATAEYMNRLMETGEKARETGNVDEFNELLDSYFDDPIDNRATLVMTMGYIGSIDGDEYGSTTPETLFDFYATDYPDEIKQLIH</sequence>
<proteinExistence type="predicted"/>
<accession>A0A315XTX9</accession>
<dbReference type="PROSITE" id="PS51257">
    <property type="entry name" value="PROKAR_LIPOPROTEIN"/>
    <property type="match status" value="1"/>
</dbReference>
<gene>
    <name evidence="2" type="ORF">IE37_03405</name>
</gene>
<dbReference type="Proteomes" id="UP000245720">
    <property type="component" value="Unassembled WGS sequence"/>
</dbReference>
<dbReference type="InterPro" id="IPR036439">
    <property type="entry name" value="Dockerin_dom_sf"/>
</dbReference>
<dbReference type="Pfam" id="PF00404">
    <property type="entry name" value="Dockerin_1"/>
    <property type="match status" value="1"/>
</dbReference>
<dbReference type="PROSITE" id="PS51766">
    <property type="entry name" value="DOCKERIN"/>
    <property type="match status" value="1"/>
</dbReference>
<dbReference type="Gene3D" id="1.10.1330.10">
    <property type="entry name" value="Dockerin domain"/>
    <property type="match status" value="2"/>
</dbReference>